<proteinExistence type="predicted"/>
<keyword evidence="4" id="KW-1185">Reference proteome</keyword>
<feature type="compositionally biased region" description="Basic residues" evidence="1">
    <location>
        <begin position="100"/>
        <end position="128"/>
    </location>
</feature>
<accession>A0ABV1VUI4</accession>
<feature type="domain" description="DUF2399" evidence="2">
    <location>
        <begin position="5"/>
        <end position="60"/>
    </location>
</feature>
<dbReference type="Pfam" id="PF09664">
    <property type="entry name" value="DUF2399"/>
    <property type="match status" value="1"/>
</dbReference>
<evidence type="ECO:0000259" key="2">
    <source>
        <dbReference type="Pfam" id="PF09664"/>
    </source>
</evidence>
<evidence type="ECO:0000256" key="1">
    <source>
        <dbReference type="SAM" id="MobiDB-lite"/>
    </source>
</evidence>
<evidence type="ECO:0000313" key="3">
    <source>
        <dbReference type="EMBL" id="MER6975595.1"/>
    </source>
</evidence>
<comment type="caution">
    <text evidence="3">The sequence shown here is derived from an EMBL/GenBank/DDBJ whole genome shotgun (WGS) entry which is preliminary data.</text>
</comment>
<dbReference type="EMBL" id="JBEPCU010000003">
    <property type="protein sequence ID" value="MER6975595.1"/>
    <property type="molecule type" value="Genomic_DNA"/>
</dbReference>
<gene>
    <name evidence="3" type="ORF">ABT317_00595</name>
</gene>
<reference evidence="3 4" key="1">
    <citation type="submission" date="2024-06" db="EMBL/GenBank/DDBJ databases">
        <title>The Natural Products Discovery Center: Release of the First 8490 Sequenced Strains for Exploring Actinobacteria Biosynthetic Diversity.</title>
        <authorList>
            <person name="Kalkreuter E."/>
            <person name="Kautsar S.A."/>
            <person name="Yang D."/>
            <person name="Bader C.D."/>
            <person name="Teijaro C.N."/>
            <person name="Fluegel L."/>
            <person name="Davis C.M."/>
            <person name="Simpson J.R."/>
            <person name="Lauterbach L."/>
            <person name="Steele A.D."/>
            <person name="Gui C."/>
            <person name="Meng S."/>
            <person name="Li G."/>
            <person name="Viehrig K."/>
            <person name="Ye F."/>
            <person name="Su P."/>
            <person name="Kiefer A.F."/>
            <person name="Nichols A."/>
            <person name="Cepeda A.J."/>
            <person name="Yan W."/>
            <person name="Fan B."/>
            <person name="Jiang Y."/>
            <person name="Adhikari A."/>
            <person name="Zheng C.-J."/>
            <person name="Schuster L."/>
            <person name="Cowan T.M."/>
            <person name="Smanski M.J."/>
            <person name="Chevrette M.G."/>
            <person name="De Carvalho L.P.S."/>
            <person name="Shen B."/>
        </authorList>
    </citation>
    <scope>NUCLEOTIDE SEQUENCE [LARGE SCALE GENOMIC DNA]</scope>
    <source>
        <strain evidence="3 4">NPDC000634</strain>
    </source>
</reference>
<evidence type="ECO:0000313" key="4">
    <source>
        <dbReference type="Proteomes" id="UP001458415"/>
    </source>
</evidence>
<dbReference type="RefSeq" id="WP_244216952.1">
    <property type="nucleotide sequence ID" value="NZ_MUBM01000022.1"/>
</dbReference>
<name>A0ABV1VUI4_9ACTN</name>
<dbReference type="Proteomes" id="UP001458415">
    <property type="component" value="Unassembled WGS sequence"/>
</dbReference>
<feature type="region of interest" description="Disordered" evidence="1">
    <location>
        <begin position="95"/>
        <end position="128"/>
    </location>
</feature>
<sequence length="128" mass="14416">MPAHNRIHVCENPRVVEAAADAGRTAPLPSGSATTVVLRLLDALADTGCTFAYHGDFDWDDQGPPVRTRREQAARRASTLDRAVRTMSFLRTREGGRISAVRRRGRSRARPRRWCPGRVRRSRRPSTR</sequence>
<dbReference type="InterPro" id="IPR024465">
    <property type="entry name" value="DUF2399"/>
</dbReference>
<protein>
    <submittedName>
        <fullName evidence="3">DUF2399 domain-containing protein</fullName>
    </submittedName>
</protein>
<organism evidence="3 4">
    <name type="scientific">Streptomyces carpinensis</name>
    <dbReference type="NCBI Taxonomy" id="66369"/>
    <lineage>
        <taxon>Bacteria</taxon>
        <taxon>Bacillati</taxon>
        <taxon>Actinomycetota</taxon>
        <taxon>Actinomycetes</taxon>
        <taxon>Kitasatosporales</taxon>
        <taxon>Streptomycetaceae</taxon>
        <taxon>Streptomyces</taxon>
    </lineage>
</organism>